<dbReference type="STRING" id="113562.SAMN04489716_3222"/>
<evidence type="ECO:0000259" key="7">
    <source>
        <dbReference type="Pfam" id="PF10590"/>
    </source>
</evidence>
<evidence type="ECO:0000313" key="8">
    <source>
        <dbReference type="EMBL" id="SDT30664.1"/>
    </source>
</evidence>
<dbReference type="InterPro" id="IPR012349">
    <property type="entry name" value="Split_barrel_FMN-bd"/>
</dbReference>
<feature type="binding site" evidence="5">
    <location>
        <position position="190"/>
    </location>
    <ligand>
        <name>FMN</name>
        <dbReference type="ChEBI" id="CHEBI:58210"/>
    </ligand>
</feature>
<feature type="binding site" evidence="5">
    <location>
        <position position="200"/>
    </location>
    <ligand>
        <name>FMN</name>
        <dbReference type="ChEBI" id="CHEBI:58210"/>
    </ligand>
</feature>
<dbReference type="GO" id="GO:0008615">
    <property type="term" value="P:pyridoxine biosynthetic process"/>
    <property type="evidence" value="ECO:0007669"/>
    <property type="project" value="InterPro"/>
</dbReference>
<evidence type="ECO:0000256" key="3">
    <source>
        <dbReference type="ARBA" id="ARBA00022643"/>
    </source>
</evidence>
<keyword evidence="3 5" id="KW-0288">FMN</keyword>
<comment type="similarity">
    <text evidence="1">Belongs to the pyridoxamine 5'-phosphate oxidase family.</text>
</comment>
<evidence type="ECO:0000256" key="1">
    <source>
        <dbReference type="ARBA" id="ARBA00007301"/>
    </source>
</evidence>
<feature type="binding site" evidence="5">
    <location>
        <position position="110"/>
    </location>
    <ligand>
        <name>FMN</name>
        <dbReference type="ChEBI" id="CHEBI:58210"/>
    </ligand>
</feature>
<keyword evidence="2" id="KW-0285">Flavoprotein</keyword>
<reference evidence="8 9" key="1">
    <citation type="submission" date="2016-10" db="EMBL/GenBank/DDBJ databases">
        <authorList>
            <person name="de Groot N.N."/>
        </authorList>
    </citation>
    <scope>NUCLEOTIDE SEQUENCE [LARGE SCALE GENOMIC DNA]</scope>
    <source>
        <strain evidence="8 9">DSM 43941</strain>
    </source>
</reference>
<gene>
    <name evidence="8" type="ORF">SAMN04489716_3222</name>
</gene>
<protein>
    <submittedName>
        <fullName evidence="8">Pyridoxamine 5'-phosphate oxidase</fullName>
    </submittedName>
</protein>
<evidence type="ECO:0000313" key="9">
    <source>
        <dbReference type="Proteomes" id="UP000198688"/>
    </source>
</evidence>
<feature type="domain" description="Pyridoxine 5'-phosphate oxidase dimerisation C-terminal" evidence="7">
    <location>
        <begin position="177"/>
        <end position="217"/>
    </location>
</feature>
<dbReference type="EMBL" id="LT629758">
    <property type="protein sequence ID" value="SDT30664.1"/>
    <property type="molecule type" value="Genomic_DNA"/>
</dbReference>
<dbReference type="NCBIfam" id="NF004231">
    <property type="entry name" value="PRK05679.1"/>
    <property type="match status" value="1"/>
</dbReference>
<dbReference type="SUPFAM" id="SSF50475">
    <property type="entry name" value="FMN-binding split barrel"/>
    <property type="match status" value="1"/>
</dbReference>
<feature type="binding site" evidence="5">
    <location>
        <begin position="145"/>
        <end position="146"/>
    </location>
    <ligand>
        <name>FMN</name>
        <dbReference type="ChEBI" id="CHEBI:58210"/>
    </ligand>
</feature>
<dbReference type="InterPro" id="IPR000659">
    <property type="entry name" value="Pyridox_Oxase"/>
</dbReference>
<feature type="binding site" evidence="5">
    <location>
        <position position="88"/>
    </location>
    <ligand>
        <name>FMN</name>
        <dbReference type="ChEBI" id="CHEBI:58210"/>
    </ligand>
</feature>
<keyword evidence="9" id="KW-1185">Reference proteome</keyword>
<dbReference type="GO" id="GO:0004733">
    <property type="term" value="F:pyridoxamine phosphate oxidase activity"/>
    <property type="evidence" value="ECO:0007669"/>
    <property type="project" value="InterPro"/>
</dbReference>
<dbReference type="PIRSF" id="PIRSF000190">
    <property type="entry name" value="Pyd_amn-ph_oxd"/>
    <property type="match status" value="1"/>
</dbReference>
<organism evidence="8 9">
    <name type="scientific">Actinoplanes derwentensis</name>
    <dbReference type="NCBI Taxonomy" id="113562"/>
    <lineage>
        <taxon>Bacteria</taxon>
        <taxon>Bacillati</taxon>
        <taxon>Actinomycetota</taxon>
        <taxon>Actinomycetes</taxon>
        <taxon>Micromonosporales</taxon>
        <taxon>Micromonosporaceae</taxon>
        <taxon>Actinoplanes</taxon>
    </lineage>
</organism>
<proteinExistence type="inferred from homology"/>
<keyword evidence="4" id="KW-0560">Oxidoreductase</keyword>
<accession>A0A1H1ZAA3</accession>
<evidence type="ECO:0000259" key="6">
    <source>
        <dbReference type="Pfam" id="PF01243"/>
    </source>
</evidence>
<evidence type="ECO:0000256" key="4">
    <source>
        <dbReference type="ARBA" id="ARBA00023002"/>
    </source>
</evidence>
<dbReference type="PANTHER" id="PTHR10851">
    <property type="entry name" value="PYRIDOXINE-5-PHOSPHATE OXIDASE"/>
    <property type="match status" value="1"/>
</dbReference>
<dbReference type="GO" id="GO:0010181">
    <property type="term" value="F:FMN binding"/>
    <property type="evidence" value="ECO:0007669"/>
    <property type="project" value="InterPro"/>
</dbReference>
<name>A0A1H1ZAA3_9ACTN</name>
<dbReference type="Gene3D" id="2.30.110.10">
    <property type="entry name" value="Electron Transport, Fmn-binding Protein, Chain A"/>
    <property type="match status" value="1"/>
</dbReference>
<dbReference type="AlphaFoldDB" id="A0A1H1ZAA3"/>
<dbReference type="Proteomes" id="UP000198688">
    <property type="component" value="Chromosome I"/>
</dbReference>
<dbReference type="InterPro" id="IPR019576">
    <property type="entry name" value="Pyridoxamine_oxidase_dimer_C"/>
</dbReference>
<sequence length="217" mass="24923">MTDLRQFLRCLPVFAGDMPIFDPMTAPDRPEELFVDWLTEAVAARVREPHAMTVSTLGVDDIPDARVLLLKNVDADGWQFASHRNSPKGRELDLLSAAALTFLWREQGRQIRVRGRVVMAPAEDSAADFLARSQAARAEALAGRQSQPLHDRRQLVIAAEEAAERFAVEPELVVDEWTLYTVRAQQVEFWQADKDRRHIRLQYLRDGETWQRHELWP</sequence>
<dbReference type="PANTHER" id="PTHR10851:SF0">
    <property type="entry name" value="PYRIDOXINE-5'-PHOSPHATE OXIDASE"/>
    <property type="match status" value="1"/>
</dbReference>
<dbReference type="Pfam" id="PF10590">
    <property type="entry name" value="PNP_phzG_C"/>
    <property type="match status" value="1"/>
</dbReference>
<dbReference type="Pfam" id="PF01243">
    <property type="entry name" value="PNPOx_N"/>
    <property type="match status" value="1"/>
</dbReference>
<evidence type="ECO:0000256" key="5">
    <source>
        <dbReference type="PIRSR" id="PIRSR000190-2"/>
    </source>
</evidence>
<dbReference type="OrthoDB" id="9780392at2"/>
<dbReference type="InterPro" id="IPR011576">
    <property type="entry name" value="Pyridox_Oxase_N"/>
</dbReference>
<feature type="binding site" evidence="5">
    <location>
        <begin position="66"/>
        <end position="71"/>
    </location>
    <ligand>
        <name>FMN</name>
        <dbReference type="ChEBI" id="CHEBI:58210"/>
    </ligand>
</feature>
<dbReference type="RefSeq" id="WP_092545390.1">
    <property type="nucleotide sequence ID" value="NZ_BOMJ01000005.1"/>
</dbReference>
<feature type="domain" description="Pyridoxamine 5'-phosphate oxidase N-terminal" evidence="6">
    <location>
        <begin position="38"/>
        <end position="163"/>
    </location>
</feature>
<evidence type="ECO:0000256" key="2">
    <source>
        <dbReference type="ARBA" id="ARBA00022630"/>
    </source>
</evidence>
<comment type="cofactor">
    <cofactor evidence="5">
        <name>FMN</name>
        <dbReference type="ChEBI" id="CHEBI:58210"/>
    </cofactor>
    <text evidence="5">Binds 1 FMN per subunit.</text>
</comment>